<dbReference type="Proteomes" id="UP000015106">
    <property type="component" value="Chromosome 5"/>
</dbReference>
<dbReference type="Gramene" id="TuG1812U0000105900.01.T01">
    <property type="protein sequence ID" value="TuG1812U0000105900.01.T01.s_cds2201"/>
    <property type="gene ID" value="TuG1812U0000105900.01"/>
</dbReference>
<reference evidence="2" key="2">
    <citation type="submission" date="2018-03" db="EMBL/GenBank/DDBJ databases">
        <title>The Triticum urartu genome reveals the dynamic nature of wheat genome evolution.</title>
        <authorList>
            <person name="Ling H."/>
            <person name="Ma B."/>
            <person name="Shi X."/>
            <person name="Liu H."/>
            <person name="Dong L."/>
            <person name="Sun H."/>
            <person name="Cao Y."/>
            <person name="Gao Q."/>
            <person name="Zheng S."/>
            <person name="Li Y."/>
            <person name="Yu Y."/>
            <person name="Du H."/>
            <person name="Qi M."/>
            <person name="Li Y."/>
            <person name="Yu H."/>
            <person name="Cui Y."/>
            <person name="Wang N."/>
            <person name="Chen C."/>
            <person name="Wu H."/>
            <person name="Zhao Y."/>
            <person name="Zhang J."/>
            <person name="Li Y."/>
            <person name="Zhou W."/>
            <person name="Zhang B."/>
            <person name="Hu W."/>
            <person name="Eijk M."/>
            <person name="Tang J."/>
            <person name="Witsenboer H."/>
            <person name="Zhao S."/>
            <person name="Li Z."/>
            <person name="Zhang A."/>
            <person name="Wang D."/>
            <person name="Liang C."/>
        </authorList>
    </citation>
    <scope>NUCLEOTIDE SEQUENCE [LARGE SCALE GENOMIC DNA]</scope>
    <source>
        <strain evidence="2">cv. G1812</strain>
    </source>
</reference>
<sequence>MVAQASTDPTAVCPSPSSPSLSTLRVPGRGDWRCPAARQIDPEEVGLDSSTAMYCGEDGARQCHTGPWSPSWASSLARTDASNGCRPEATSSIPSILPHVAVVGLIACLDGREQRTHIVCPSCFGTPGGNKDARPKGS</sequence>
<evidence type="ECO:0000313" key="2">
    <source>
        <dbReference type="EnsemblPlants" id="TuG1812G0500000729.01.T01.cds345865"/>
    </source>
</evidence>
<name>A0A8R7UC54_TRIUA</name>
<dbReference type="EnsemblPlants" id="TuG1812G0500000729.01.T01">
    <property type="protein sequence ID" value="TuG1812G0500000729.01.T01.cds345865"/>
    <property type="gene ID" value="TuG1812G0500000729.01"/>
</dbReference>
<evidence type="ECO:0000256" key="1">
    <source>
        <dbReference type="SAM" id="MobiDB-lite"/>
    </source>
</evidence>
<accession>A0A8R7UC54</accession>
<keyword evidence="3" id="KW-1185">Reference proteome</keyword>
<feature type="region of interest" description="Disordered" evidence="1">
    <location>
        <begin position="1"/>
        <end position="26"/>
    </location>
</feature>
<protein>
    <submittedName>
        <fullName evidence="2">Uncharacterized protein</fullName>
    </submittedName>
</protein>
<reference evidence="3" key="1">
    <citation type="journal article" date="2013" name="Nature">
        <title>Draft genome of the wheat A-genome progenitor Triticum urartu.</title>
        <authorList>
            <person name="Ling H.Q."/>
            <person name="Zhao S."/>
            <person name="Liu D."/>
            <person name="Wang J."/>
            <person name="Sun H."/>
            <person name="Zhang C."/>
            <person name="Fan H."/>
            <person name="Li D."/>
            <person name="Dong L."/>
            <person name="Tao Y."/>
            <person name="Gao C."/>
            <person name="Wu H."/>
            <person name="Li Y."/>
            <person name="Cui Y."/>
            <person name="Guo X."/>
            <person name="Zheng S."/>
            <person name="Wang B."/>
            <person name="Yu K."/>
            <person name="Liang Q."/>
            <person name="Yang W."/>
            <person name="Lou X."/>
            <person name="Chen J."/>
            <person name="Feng M."/>
            <person name="Jian J."/>
            <person name="Zhang X."/>
            <person name="Luo G."/>
            <person name="Jiang Y."/>
            <person name="Liu J."/>
            <person name="Wang Z."/>
            <person name="Sha Y."/>
            <person name="Zhang B."/>
            <person name="Wu H."/>
            <person name="Tang D."/>
            <person name="Shen Q."/>
            <person name="Xue P."/>
            <person name="Zou S."/>
            <person name="Wang X."/>
            <person name="Liu X."/>
            <person name="Wang F."/>
            <person name="Yang Y."/>
            <person name="An X."/>
            <person name="Dong Z."/>
            <person name="Zhang K."/>
            <person name="Zhang X."/>
            <person name="Luo M.C."/>
            <person name="Dvorak J."/>
            <person name="Tong Y."/>
            <person name="Wang J."/>
            <person name="Yang H."/>
            <person name="Li Z."/>
            <person name="Wang D."/>
            <person name="Zhang A."/>
            <person name="Wang J."/>
        </authorList>
    </citation>
    <scope>NUCLEOTIDE SEQUENCE</scope>
    <source>
        <strain evidence="3">cv. G1812</strain>
    </source>
</reference>
<organism evidence="2 3">
    <name type="scientific">Triticum urartu</name>
    <name type="common">Red wild einkorn</name>
    <name type="synonym">Crithodium urartu</name>
    <dbReference type="NCBI Taxonomy" id="4572"/>
    <lineage>
        <taxon>Eukaryota</taxon>
        <taxon>Viridiplantae</taxon>
        <taxon>Streptophyta</taxon>
        <taxon>Embryophyta</taxon>
        <taxon>Tracheophyta</taxon>
        <taxon>Spermatophyta</taxon>
        <taxon>Magnoliopsida</taxon>
        <taxon>Liliopsida</taxon>
        <taxon>Poales</taxon>
        <taxon>Poaceae</taxon>
        <taxon>BOP clade</taxon>
        <taxon>Pooideae</taxon>
        <taxon>Triticodae</taxon>
        <taxon>Triticeae</taxon>
        <taxon>Triticinae</taxon>
        <taxon>Triticum</taxon>
    </lineage>
</organism>
<evidence type="ECO:0000313" key="3">
    <source>
        <dbReference type="Proteomes" id="UP000015106"/>
    </source>
</evidence>
<reference evidence="2" key="3">
    <citation type="submission" date="2022-06" db="UniProtKB">
        <authorList>
            <consortium name="EnsemblPlants"/>
        </authorList>
    </citation>
    <scope>IDENTIFICATION</scope>
</reference>
<dbReference type="EnsemblPlants" id="TuG1812U0000105900.01.T01">
    <property type="protein sequence ID" value="TuG1812U0000105900.01.T01.s_cds2201"/>
    <property type="gene ID" value="TuG1812U0000105900.01"/>
</dbReference>
<proteinExistence type="predicted"/>
<dbReference type="AlphaFoldDB" id="A0A8R7UC54"/>
<dbReference type="Gramene" id="TuG1812G0500000729.01.T01">
    <property type="protein sequence ID" value="TuG1812G0500000729.01.T01.cds345865"/>
    <property type="gene ID" value="TuG1812G0500000729.01"/>
</dbReference>